<comment type="caution">
    <text evidence="2">The sequence shown here is derived from an EMBL/GenBank/DDBJ whole genome shotgun (WGS) entry which is preliminary data.</text>
</comment>
<sequence length="75" mass="7998">MFQNECPPGPESPASERIGGHAPVPVRGVRSGPNINGDEEGLERLCGKLESVVLTSHRVEVCAVTNLLASFICRL</sequence>
<evidence type="ECO:0000313" key="3">
    <source>
        <dbReference type="Proteomes" id="UP001066276"/>
    </source>
</evidence>
<gene>
    <name evidence="2" type="ORF">NDU88_002951</name>
</gene>
<protein>
    <submittedName>
        <fullName evidence="2">Uncharacterized protein</fullName>
    </submittedName>
</protein>
<name>A0AAV7KTJ3_PLEWA</name>
<evidence type="ECO:0000256" key="1">
    <source>
        <dbReference type="SAM" id="MobiDB-lite"/>
    </source>
</evidence>
<dbReference type="AlphaFoldDB" id="A0AAV7KTJ3"/>
<dbReference type="Proteomes" id="UP001066276">
    <property type="component" value="Chromosome 12"/>
</dbReference>
<organism evidence="2 3">
    <name type="scientific">Pleurodeles waltl</name>
    <name type="common">Iberian ribbed newt</name>
    <dbReference type="NCBI Taxonomy" id="8319"/>
    <lineage>
        <taxon>Eukaryota</taxon>
        <taxon>Metazoa</taxon>
        <taxon>Chordata</taxon>
        <taxon>Craniata</taxon>
        <taxon>Vertebrata</taxon>
        <taxon>Euteleostomi</taxon>
        <taxon>Amphibia</taxon>
        <taxon>Batrachia</taxon>
        <taxon>Caudata</taxon>
        <taxon>Salamandroidea</taxon>
        <taxon>Salamandridae</taxon>
        <taxon>Pleurodelinae</taxon>
        <taxon>Pleurodeles</taxon>
    </lineage>
</organism>
<evidence type="ECO:0000313" key="2">
    <source>
        <dbReference type="EMBL" id="KAJ1082786.1"/>
    </source>
</evidence>
<reference evidence="2" key="1">
    <citation type="journal article" date="2022" name="bioRxiv">
        <title>Sequencing and chromosome-scale assembly of the giantPleurodeles waltlgenome.</title>
        <authorList>
            <person name="Brown T."/>
            <person name="Elewa A."/>
            <person name="Iarovenko S."/>
            <person name="Subramanian E."/>
            <person name="Araus A.J."/>
            <person name="Petzold A."/>
            <person name="Susuki M."/>
            <person name="Suzuki K.-i.T."/>
            <person name="Hayashi T."/>
            <person name="Toyoda A."/>
            <person name="Oliveira C."/>
            <person name="Osipova E."/>
            <person name="Leigh N.D."/>
            <person name="Simon A."/>
            <person name="Yun M.H."/>
        </authorList>
    </citation>
    <scope>NUCLEOTIDE SEQUENCE</scope>
    <source>
        <strain evidence="2">20211129_DDA</strain>
        <tissue evidence="2">Liver</tissue>
    </source>
</reference>
<proteinExistence type="predicted"/>
<feature type="region of interest" description="Disordered" evidence="1">
    <location>
        <begin position="1"/>
        <end position="37"/>
    </location>
</feature>
<accession>A0AAV7KTJ3</accession>
<keyword evidence="3" id="KW-1185">Reference proteome</keyword>
<dbReference type="EMBL" id="JANPWB010000016">
    <property type="protein sequence ID" value="KAJ1082786.1"/>
    <property type="molecule type" value="Genomic_DNA"/>
</dbReference>